<evidence type="ECO:0000313" key="4">
    <source>
        <dbReference type="Proteomes" id="UP000636960"/>
    </source>
</evidence>
<evidence type="ECO:0000256" key="1">
    <source>
        <dbReference type="SAM" id="MobiDB-lite"/>
    </source>
</evidence>
<organism evidence="3 4">
    <name type="scientific">Paractinoplanes rishiriensis</name>
    <dbReference type="NCBI Taxonomy" id="1050105"/>
    <lineage>
        <taxon>Bacteria</taxon>
        <taxon>Bacillati</taxon>
        <taxon>Actinomycetota</taxon>
        <taxon>Actinomycetes</taxon>
        <taxon>Micromonosporales</taxon>
        <taxon>Micromonosporaceae</taxon>
        <taxon>Paractinoplanes</taxon>
    </lineage>
</organism>
<feature type="compositionally biased region" description="Low complexity" evidence="1">
    <location>
        <begin position="82"/>
        <end position="92"/>
    </location>
</feature>
<feature type="transmembrane region" description="Helical" evidence="2">
    <location>
        <begin position="120"/>
        <end position="139"/>
    </location>
</feature>
<feature type="compositionally biased region" description="Low complexity" evidence="1">
    <location>
        <begin position="54"/>
        <end position="74"/>
    </location>
</feature>
<dbReference type="AlphaFoldDB" id="A0A919MUX5"/>
<keyword evidence="2" id="KW-0472">Membrane</keyword>
<gene>
    <name evidence="3" type="ORF">Ari01nite_82560</name>
</gene>
<accession>A0A919MUX5</accession>
<keyword evidence="4" id="KW-1185">Reference proteome</keyword>
<evidence type="ECO:0000313" key="3">
    <source>
        <dbReference type="EMBL" id="GIF00792.1"/>
    </source>
</evidence>
<name>A0A919MUX5_9ACTN</name>
<feature type="transmembrane region" description="Helical" evidence="2">
    <location>
        <begin position="159"/>
        <end position="188"/>
    </location>
</feature>
<dbReference type="RefSeq" id="WP_203788952.1">
    <property type="nucleotide sequence ID" value="NZ_BOMV01000090.1"/>
</dbReference>
<protein>
    <submittedName>
        <fullName evidence="3">Uncharacterized protein</fullName>
    </submittedName>
</protein>
<proteinExistence type="predicted"/>
<dbReference type="Proteomes" id="UP000636960">
    <property type="component" value="Unassembled WGS sequence"/>
</dbReference>
<keyword evidence="2" id="KW-0812">Transmembrane</keyword>
<sequence length="259" mass="26994">MTTQVPHEPPQFGGYPTSPPWAATASEAPPQPGYETAPGQPGPPGYQAPPGYPAPAGHQQPGGQQPPGFQPMPGFESMAGIQPSQQPAAAMPGPAPLPLPHGSLMVLHPELMRAAARPKAPSWIPVAVFTFLFGLFGAISAHRRAKRAAWTGNSKQPYWIAFGVTMVVSTVLGVIMAISALIPLYLVVREDAAEKALESSIVQSKPANGPAATAADCTPTAERGDDGLRPYTCTVTLEGGRKAGLRVVADDQGNGRQVK</sequence>
<comment type="caution">
    <text evidence="3">The sequence shown here is derived from an EMBL/GenBank/DDBJ whole genome shotgun (WGS) entry which is preliminary data.</text>
</comment>
<evidence type="ECO:0000256" key="2">
    <source>
        <dbReference type="SAM" id="Phobius"/>
    </source>
</evidence>
<feature type="region of interest" description="Disordered" evidence="1">
    <location>
        <begin position="1"/>
        <end position="95"/>
    </location>
</feature>
<keyword evidence="2" id="KW-1133">Transmembrane helix</keyword>
<feature type="compositionally biased region" description="Pro residues" evidence="1">
    <location>
        <begin position="40"/>
        <end position="53"/>
    </location>
</feature>
<reference evidence="3" key="1">
    <citation type="submission" date="2021-01" db="EMBL/GenBank/DDBJ databases">
        <title>Whole genome shotgun sequence of Actinoplanes rishiriensis NBRC 108556.</title>
        <authorList>
            <person name="Komaki H."/>
            <person name="Tamura T."/>
        </authorList>
    </citation>
    <scope>NUCLEOTIDE SEQUENCE</scope>
    <source>
        <strain evidence="3">NBRC 108556</strain>
    </source>
</reference>
<dbReference type="EMBL" id="BOMV01000090">
    <property type="protein sequence ID" value="GIF00792.1"/>
    <property type="molecule type" value="Genomic_DNA"/>
</dbReference>